<evidence type="ECO:0000313" key="2">
    <source>
        <dbReference type="EMBL" id="ASN27653.1"/>
    </source>
</evidence>
<dbReference type="EMBL" id="CP022433">
    <property type="protein sequence ID" value="ASN27653.1"/>
    <property type="molecule type" value="Genomic_DNA"/>
</dbReference>
<evidence type="ECO:0000256" key="1">
    <source>
        <dbReference type="SAM" id="MobiDB-lite"/>
    </source>
</evidence>
<dbReference type="RefSeq" id="WP_039654847.1">
    <property type="nucleotide sequence ID" value="NZ_CP021080.1"/>
</dbReference>
<dbReference type="KEGG" id="splu:LK06_029335"/>
<evidence type="ECO:0000313" key="3">
    <source>
        <dbReference type="Proteomes" id="UP000031501"/>
    </source>
</evidence>
<dbReference type="OrthoDB" id="9904248at2"/>
<gene>
    <name evidence="2" type="ORF">LK07_30515</name>
</gene>
<accession>A0A221P5T0</accession>
<name>A0A221P5T0_9ACTN</name>
<dbReference type="AlphaFoldDB" id="A0A221P5T0"/>
<feature type="region of interest" description="Disordered" evidence="1">
    <location>
        <begin position="1"/>
        <end position="20"/>
    </location>
</feature>
<protein>
    <submittedName>
        <fullName evidence="2">Uncharacterized protein</fullName>
    </submittedName>
</protein>
<organism evidence="2 3">
    <name type="scientific">Streptomyces pluripotens</name>
    <dbReference type="NCBI Taxonomy" id="1355015"/>
    <lineage>
        <taxon>Bacteria</taxon>
        <taxon>Bacillati</taxon>
        <taxon>Actinomycetota</taxon>
        <taxon>Actinomycetes</taxon>
        <taxon>Kitasatosporales</taxon>
        <taxon>Streptomycetaceae</taxon>
        <taxon>Streptomyces</taxon>
    </lineage>
</organism>
<reference evidence="2 3" key="1">
    <citation type="submission" date="2017-07" db="EMBL/GenBank/DDBJ databases">
        <title>Genome sequence of Streptomyces pluripotens MUSC 137T.</title>
        <authorList>
            <person name="Ser H.-L."/>
            <person name="Lee L.-H."/>
        </authorList>
    </citation>
    <scope>NUCLEOTIDE SEQUENCE [LARGE SCALE GENOMIC DNA]</scope>
    <source>
        <strain evidence="2 3">MUSC 137</strain>
    </source>
</reference>
<dbReference type="Proteomes" id="UP000031501">
    <property type="component" value="Chromosome"/>
</dbReference>
<proteinExistence type="predicted"/>
<sequence>MEDEPNTAQPRRVPLDDPNIMDKGLNSQVIPFPEVSSRPPVSYAINEPDHQHYRMSCYAVAETLVPGREYTISPPRGGTLFHSMADGCQGGCDGAPWYLGFDPGFAALAGVRILEPDSCAPALAPDTQQDLIREALVASAGSRCAQTLHFTTASLAARQEPPGCRTVMALMSNWTAWVSCSIYDALVDWSADEGPATVAADTLGTSKIRFVDADLRHTGRPHPSDFLHKGTGWEDEDDAAWVEACRRYGMRGIYQRPTVGLGVLAVDAGVYGRTPMAWSTMLLDSQFYYDYNFLAENSPSLGWWRHVQSYARKAVAASDTYLGAFAAGCSFSYGALYVKQRREQEARRHTLVRRGGVVWEDPQLWSSYLVVDSGAEQWAVGTGGCTDDLMSPGVARVVNDVIDLGYDWASGDMCNSILTLTGGKTGREDLTLAYRKLASVLNRTGTLRSDTMGGIAIASTYAWQIADTRHRGISCALVSDDPGIGPTTTMASWHQAVLLGDIGHETTSHDLVPGTLHNHTVTLTQRTWDAIGKHPAVGTLLYYGHCWPLQQRAQRRVPSTQEVYAVEQRLRVALLEAVMELDRADYVEAIWCWTLESFCATDLMWHAMIGSTAVAADRHIGSDRLSDDHTMQQWTG</sequence>
<keyword evidence="3" id="KW-1185">Reference proteome</keyword>